<dbReference type="PROSITE" id="PS50088">
    <property type="entry name" value="ANK_REPEAT"/>
    <property type="match status" value="1"/>
</dbReference>
<dbReference type="InterPro" id="IPR002110">
    <property type="entry name" value="Ankyrin_rpt"/>
</dbReference>
<dbReference type="Gene3D" id="1.25.40.20">
    <property type="entry name" value="Ankyrin repeat-containing domain"/>
    <property type="match status" value="1"/>
</dbReference>
<name>A0A292PK77_9PEZI</name>
<protein>
    <submittedName>
        <fullName evidence="2">Uncharacterized protein</fullName>
    </submittedName>
</protein>
<keyword evidence="1" id="KW-0040">ANK repeat</keyword>
<accession>A0A292PK77</accession>
<sequence length="42" mass="4766">MVKLLLDQSGINAESLDRDGRTPLSYAAEWGRVEIGKMFLER</sequence>
<dbReference type="AlphaFoldDB" id="A0A292PK77"/>
<reference evidence="2" key="1">
    <citation type="submission" date="2015-10" db="EMBL/GenBank/DDBJ databases">
        <authorList>
            <person name="Regsiter A."/>
            <person name="william w."/>
        </authorList>
    </citation>
    <scope>NUCLEOTIDE SEQUENCE</scope>
    <source>
        <strain evidence="2">Montdore</strain>
    </source>
</reference>
<dbReference type="Pfam" id="PF12796">
    <property type="entry name" value="Ank_2"/>
    <property type="match status" value="1"/>
</dbReference>
<dbReference type="SUPFAM" id="SSF48403">
    <property type="entry name" value="Ankyrin repeat"/>
    <property type="match status" value="1"/>
</dbReference>
<dbReference type="EMBL" id="LN891295">
    <property type="protein sequence ID" value="CUS06883.1"/>
    <property type="molecule type" value="Genomic_DNA"/>
</dbReference>
<organism evidence="2 3">
    <name type="scientific">Tuber aestivum</name>
    <name type="common">summer truffle</name>
    <dbReference type="NCBI Taxonomy" id="59557"/>
    <lineage>
        <taxon>Eukaryota</taxon>
        <taxon>Fungi</taxon>
        <taxon>Dikarya</taxon>
        <taxon>Ascomycota</taxon>
        <taxon>Pezizomycotina</taxon>
        <taxon>Pezizomycetes</taxon>
        <taxon>Pezizales</taxon>
        <taxon>Tuberaceae</taxon>
        <taxon>Tuber</taxon>
    </lineage>
</organism>
<dbReference type="PROSITE" id="PS50297">
    <property type="entry name" value="ANK_REP_REGION"/>
    <property type="match status" value="1"/>
</dbReference>
<evidence type="ECO:0000313" key="3">
    <source>
        <dbReference type="Proteomes" id="UP001412239"/>
    </source>
</evidence>
<gene>
    <name evidence="2" type="ORF">GSTUAT00009036001</name>
</gene>
<dbReference type="Proteomes" id="UP001412239">
    <property type="component" value="Unassembled WGS sequence"/>
</dbReference>
<proteinExistence type="predicted"/>
<feature type="repeat" description="ANK" evidence="1">
    <location>
        <begin position="19"/>
        <end position="42"/>
    </location>
</feature>
<feature type="non-terminal residue" evidence="2">
    <location>
        <position position="42"/>
    </location>
</feature>
<dbReference type="InterPro" id="IPR036770">
    <property type="entry name" value="Ankyrin_rpt-contain_sf"/>
</dbReference>
<keyword evidence="3" id="KW-1185">Reference proteome</keyword>
<evidence type="ECO:0000313" key="2">
    <source>
        <dbReference type="EMBL" id="CUS06883.1"/>
    </source>
</evidence>
<evidence type="ECO:0000256" key="1">
    <source>
        <dbReference type="PROSITE-ProRule" id="PRU00023"/>
    </source>
</evidence>